<dbReference type="AlphaFoldDB" id="A0AAD7QRE3"/>
<keyword evidence="1" id="KW-0418">Kinase</keyword>
<dbReference type="EMBL" id="JARPMG010000006">
    <property type="protein sequence ID" value="KAJ8099841.1"/>
    <property type="molecule type" value="Genomic_DNA"/>
</dbReference>
<dbReference type="Proteomes" id="UP001217417">
    <property type="component" value="Unassembled WGS sequence"/>
</dbReference>
<dbReference type="GeneID" id="80879360"/>
<dbReference type="Gene3D" id="3.30.200.20">
    <property type="entry name" value="Phosphorylase Kinase, domain 1"/>
    <property type="match status" value="1"/>
</dbReference>
<dbReference type="SUPFAM" id="SSF56112">
    <property type="entry name" value="Protein kinase-like (PK-like)"/>
    <property type="match status" value="1"/>
</dbReference>
<accession>A0AAD7QRE3</accession>
<name>A0AAD7QRE3_9ASCO</name>
<protein>
    <submittedName>
        <fullName evidence="1">Kinase-like domain-containing protein</fullName>
    </submittedName>
</protein>
<keyword evidence="1" id="KW-0808">Transferase</keyword>
<dbReference type="Gene3D" id="3.90.1200.10">
    <property type="match status" value="1"/>
</dbReference>
<evidence type="ECO:0000313" key="1">
    <source>
        <dbReference type="EMBL" id="KAJ8099841.1"/>
    </source>
</evidence>
<sequence length="445" mass="49283">MYFDFDAYLAQIDPFHIWSVQRISGGLVNFTVRAYKVSSSAQDTIQTGLFDDYQTLILKFAPPYIAALGESAPFSQVRQIVEANALSLFTPPLGPFISLAQDSSVVVPKLLQHDAENHVLILEDLGNLPTLSEYLTPLSKRRQSQSDIAILHQIGWRLGQFLADLHSKSALDTLGTKTLKGFENPSMVKVVRESAVSPIVKYLEKFDIQDAEQLVQVVTEDFDRDLLDEEKCFTVGDLWTGAILISEADFNGDVITTNEQVQSDVDGNEPKLGVIDWEFSGAGAGVNGDMAQLFAHLHLHLLAAEQGSQLHDITAGLIESIADSYHQRSRLKRAIWTLTDTGQRESLSISIAPEESSPAARIMRSAFVLHGRELVNNAIERDWTAFSGTSGKRETNLMVRSMVLTGVWYLRAAKKSVVEFVSAENWKHICSAKEGSIMMRLLTGI</sequence>
<gene>
    <name evidence="1" type="ORF">POJ06DRAFT_117958</name>
</gene>
<dbReference type="GO" id="GO:0016301">
    <property type="term" value="F:kinase activity"/>
    <property type="evidence" value="ECO:0007669"/>
    <property type="project" value="UniProtKB-KW"/>
</dbReference>
<organism evidence="1 2">
    <name type="scientific">Lipomyces tetrasporus</name>
    <dbReference type="NCBI Taxonomy" id="54092"/>
    <lineage>
        <taxon>Eukaryota</taxon>
        <taxon>Fungi</taxon>
        <taxon>Dikarya</taxon>
        <taxon>Ascomycota</taxon>
        <taxon>Saccharomycotina</taxon>
        <taxon>Lipomycetes</taxon>
        <taxon>Lipomycetales</taxon>
        <taxon>Lipomycetaceae</taxon>
        <taxon>Lipomyces</taxon>
    </lineage>
</organism>
<proteinExistence type="predicted"/>
<dbReference type="RefSeq" id="XP_056043291.1">
    <property type="nucleotide sequence ID" value="XM_056184194.1"/>
</dbReference>
<comment type="caution">
    <text evidence="1">The sequence shown here is derived from an EMBL/GenBank/DDBJ whole genome shotgun (WGS) entry which is preliminary data.</text>
</comment>
<reference evidence="1" key="1">
    <citation type="submission" date="2023-03" db="EMBL/GenBank/DDBJ databases">
        <title>Near-Complete genome sequence of Lipomyces tetrasporous NRRL Y-64009, an oleaginous yeast capable of growing on lignocellulosic hydrolysates.</title>
        <authorList>
            <consortium name="Lawrence Berkeley National Laboratory"/>
            <person name="Jagtap S.S."/>
            <person name="Liu J.-J."/>
            <person name="Walukiewicz H.E."/>
            <person name="Pangilinan J."/>
            <person name="Lipzen A."/>
            <person name="Ahrendt S."/>
            <person name="Koriabine M."/>
            <person name="Cobaugh K."/>
            <person name="Salamov A."/>
            <person name="Yoshinaga Y."/>
            <person name="Ng V."/>
            <person name="Daum C."/>
            <person name="Grigoriev I.V."/>
            <person name="Slininger P.J."/>
            <person name="Dien B.S."/>
            <person name="Jin Y.-S."/>
            <person name="Rao C.V."/>
        </authorList>
    </citation>
    <scope>NUCLEOTIDE SEQUENCE</scope>
    <source>
        <strain evidence="1">NRRL Y-64009</strain>
    </source>
</reference>
<evidence type="ECO:0000313" key="2">
    <source>
        <dbReference type="Proteomes" id="UP001217417"/>
    </source>
</evidence>
<keyword evidence="2" id="KW-1185">Reference proteome</keyword>
<dbReference type="InterPro" id="IPR011009">
    <property type="entry name" value="Kinase-like_dom_sf"/>
</dbReference>